<evidence type="ECO:0000256" key="1">
    <source>
        <dbReference type="SAM" id="MobiDB-lite"/>
    </source>
</evidence>
<feature type="compositionally biased region" description="Pro residues" evidence="1">
    <location>
        <begin position="187"/>
        <end position="196"/>
    </location>
</feature>
<dbReference type="Proteomes" id="UP000646365">
    <property type="component" value="Unassembled WGS sequence"/>
</dbReference>
<accession>A0A8J3E5Y8</accession>
<dbReference type="Gene3D" id="2.30.30.830">
    <property type="match status" value="1"/>
</dbReference>
<comment type="caution">
    <text evidence="3">The sequence shown here is derived from an EMBL/GenBank/DDBJ whole genome shotgun (WGS) entry which is preliminary data.</text>
</comment>
<dbReference type="RefSeq" id="WP_189052610.1">
    <property type="nucleotide sequence ID" value="NZ_BMJQ01000040.1"/>
</dbReference>
<keyword evidence="2" id="KW-0732">Signal</keyword>
<reference evidence="3" key="2">
    <citation type="submission" date="2020-09" db="EMBL/GenBank/DDBJ databases">
        <authorList>
            <person name="Sun Q."/>
            <person name="Zhou Y."/>
        </authorList>
    </citation>
    <scope>NUCLEOTIDE SEQUENCE</scope>
    <source>
        <strain evidence="3">CGMCC 1.15725</strain>
    </source>
</reference>
<sequence>MSPTRTQLALGSVSAAMLVAIAALEGLPQAPVLPTATSGDERILTSPMPANTDEPVSALAALRSRPPFWQDRHVPTLVAAPAPPMPVPVAPPPPPPPDPKTELTLVGIVHGPDARIAIVRVKATGKVERRVEGDAIDQWTVARILADRIVLLRGGSEGELTPPPPGERKAGASVPSNPQHTLMSPPLVMPPPPARR</sequence>
<reference evidence="3" key="1">
    <citation type="journal article" date="2014" name="Int. J. Syst. Evol. Microbiol.">
        <title>Complete genome sequence of Corynebacterium casei LMG S-19264T (=DSM 44701T), isolated from a smear-ripened cheese.</title>
        <authorList>
            <consortium name="US DOE Joint Genome Institute (JGI-PGF)"/>
            <person name="Walter F."/>
            <person name="Albersmeier A."/>
            <person name="Kalinowski J."/>
            <person name="Ruckert C."/>
        </authorList>
    </citation>
    <scope>NUCLEOTIDE SEQUENCE</scope>
    <source>
        <strain evidence="3">CGMCC 1.15725</strain>
    </source>
</reference>
<name>A0A8J3E5Y8_9PROT</name>
<dbReference type="AlphaFoldDB" id="A0A8J3E5Y8"/>
<protein>
    <recommendedName>
        <fullName evidence="5">General secretion pathway protein GspN</fullName>
    </recommendedName>
</protein>
<proteinExistence type="predicted"/>
<gene>
    <name evidence="3" type="ORF">GCM10011611_67350</name>
</gene>
<organism evidence="3 4">
    <name type="scientific">Aliidongia dinghuensis</name>
    <dbReference type="NCBI Taxonomy" id="1867774"/>
    <lineage>
        <taxon>Bacteria</taxon>
        <taxon>Pseudomonadati</taxon>
        <taxon>Pseudomonadota</taxon>
        <taxon>Alphaproteobacteria</taxon>
        <taxon>Rhodospirillales</taxon>
        <taxon>Dongiaceae</taxon>
        <taxon>Aliidongia</taxon>
    </lineage>
</organism>
<evidence type="ECO:0000313" key="4">
    <source>
        <dbReference type="Proteomes" id="UP000646365"/>
    </source>
</evidence>
<feature type="chain" id="PRO_5035249114" description="General secretion pathway protein GspN" evidence="2">
    <location>
        <begin position="23"/>
        <end position="196"/>
    </location>
</feature>
<dbReference type="EMBL" id="BMJQ01000040">
    <property type="protein sequence ID" value="GGF51404.1"/>
    <property type="molecule type" value="Genomic_DNA"/>
</dbReference>
<evidence type="ECO:0000313" key="3">
    <source>
        <dbReference type="EMBL" id="GGF51404.1"/>
    </source>
</evidence>
<keyword evidence="4" id="KW-1185">Reference proteome</keyword>
<feature type="region of interest" description="Disordered" evidence="1">
    <location>
        <begin position="155"/>
        <end position="196"/>
    </location>
</feature>
<feature type="signal peptide" evidence="2">
    <location>
        <begin position="1"/>
        <end position="22"/>
    </location>
</feature>
<evidence type="ECO:0008006" key="5">
    <source>
        <dbReference type="Google" id="ProtNLM"/>
    </source>
</evidence>
<evidence type="ECO:0000256" key="2">
    <source>
        <dbReference type="SAM" id="SignalP"/>
    </source>
</evidence>